<evidence type="ECO:0000313" key="1">
    <source>
        <dbReference type="EMBL" id="QJY48889.1"/>
    </source>
</evidence>
<gene>
    <name evidence="1" type="ORF">HOP40_26495</name>
</gene>
<proteinExistence type="predicted"/>
<dbReference type="KEGG" id="pbro:HOP40_26495"/>
<dbReference type="AlphaFoldDB" id="A0A6M6JR75"/>
<evidence type="ECO:0008006" key="3">
    <source>
        <dbReference type="Google" id="ProtNLM"/>
    </source>
</evidence>
<reference evidence="1 2" key="1">
    <citation type="submission" date="2020-05" db="EMBL/GenBank/DDBJ databases">
        <authorList>
            <person name="Mo P."/>
        </authorList>
    </citation>
    <scope>NUCLEOTIDE SEQUENCE [LARGE SCALE GENOMIC DNA]</scope>
    <source>
        <strain evidence="1 2">Gen01</strain>
    </source>
</reference>
<accession>A0A6M6JR75</accession>
<evidence type="ECO:0000313" key="2">
    <source>
        <dbReference type="Proteomes" id="UP000505377"/>
    </source>
</evidence>
<organism evidence="1 2">
    <name type="scientific">Pseudonocardia broussonetiae</name>
    <dbReference type="NCBI Taxonomy" id="2736640"/>
    <lineage>
        <taxon>Bacteria</taxon>
        <taxon>Bacillati</taxon>
        <taxon>Actinomycetota</taxon>
        <taxon>Actinomycetes</taxon>
        <taxon>Pseudonocardiales</taxon>
        <taxon>Pseudonocardiaceae</taxon>
        <taxon>Pseudonocardia</taxon>
    </lineage>
</organism>
<protein>
    <recommendedName>
        <fullName evidence="3">ArsR family transcriptional regulator</fullName>
    </recommendedName>
</protein>
<dbReference type="RefSeq" id="WP_172163386.1">
    <property type="nucleotide sequence ID" value="NZ_CP053564.1"/>
</dbReference>
<keyword evidence="2" id="KW-1185">Reference proteome</keyword>
<dbReference type="EMBL" id="CP053564">
    <property type="protein sequence ID" value="QJY48889.1"/>
    <property type="molecule type" value="Genomic_DNA"/>
</dbReference>
<name>A0A6M6JR75_9PSEU</name>
<dbReference type="Proteomes" id="UP000505377">
    <property type="component" value="Chromosome"/>
</dbReference>
<sequence>MSTARPTTLNHRDRAALRAVDEGRCALDGPTLLVDGVCCADQFLGARLTDAGLIDATTETGPVCLTASGRAALDAA</sequence>